<reference evidence="2 3" key="1">
    <citation type="submission" date="2021-06" db="EMBL/GenBank/DDBJ databases">
        <authorList>
            <person name="Palmer J.M."/>
        </authorList>
    </citation>
    <scope>NUCLEOTIDE SEQUENCE [LARGE SCALE GENOMIC DNA]</scope>
    <source>
        <strain evidence="2 3">CL_MEX2019</strain>
        <tissue evidence="2">Muscle</tissue>
    </source>
</reference>
<evidence type="ECO:0000313" key="2">
    <source>
        <dbReference type="EMBL" id="MED6268030.1"/>
    </source>
</evidence>
<feature type="transmembrane region" description="Helical" evidence="1">
    <location>
        <begin position="50"/>
        <end position="74"/>
    </location>
</feature>
<organism evidence="2 3">
    <name type="scientific">Characodon lateralis</name>
    <dbReference type="NCBI Taxonomy" id="208331"/>
    <lineage>
        <taxon>Eukaryota</taxon>
        <taxon>Metazoa</taxon>
        <taxon>Chordata</taxon>
        <taxon>Craniata</taxon>
        <taxon>Vertebrata</taxon>
        <taxon>Euteleostomi</taxon>
        <taxon>Actinopterygii</taxon>
        <taxon>Neopterygii</taxon>
        <taxon>Teleostei</taxon>
        <taxon>Neoteleostei</taxon>
        <taxon>Acanthomorphata</taxon>
        <taxon>Ovalentaria</taxon>
        <taxon>Atherinomorphae</taxon>
        <taxon>Cyprinodontiformes</taxon>
        <taxon>Goodeidae</taxon>
        <taxon>Characodon</taxon>
    </lineage>
</organism>
<evidence type="ECO:0000313" key="3">
    <source>
        <dbReference type="Proteomes" id="UP001352852"/>
    </source>
</evidence>
<accession>A0ABU7D230</accession>
<name>A0ABU7D230_9TELE</name>
<sequence>MSQLLFEGSWSCFSGWTLFILKGISVVFINQQRAVEELDLLLHLTDHLTFSGFLVSSVACVSVCAVVLSFFFLYSSVSGDVCCDRKLSLADNRTNFKLPDAHRSRLRHCCISKYSCRTGASWLNPTKP</sequence>
<keyword evidence="1" id="KW-0472">Membrane</keyword>
<gene>
    <name evidence="2" type="ORF">CHARACLAT_018128</name>
</gene>
<keyword evidence="1" id="KW-1133">Transmembrane helix</keyword>
<dbReference type="EMBL" id="JAHUTJ010009761">
    <property type="protein sequence ID" value="MED6268030.1"/>
    <property type="molecule type" value="Genomic_DNA"/>
</dbReference>
<comment type="caution">
    <text evidence="2">The sequence shown here is derived from an EMBL/GenBank/DDBJ whole genome shotgun (WGS) entry which is preliminary data.</text>
</comment>
<protein>
    <submittedName>
        <fullName evidence="2">Uncharacterized protein</fullName>
    </submittedName>
</protein>
<feature type="transmembrane region" description="Helical" evidence="1">
    <location>
        <begin position="12"/>
        <end position="30"/>
    </location>
</feature>
<keyword evidence="3" id="KW-1185">Reference proteome</keyword>
<proteinExistence type="predicted"/>
<dbReference type="Proteomes" id="UP001352852">
    <property type="component" value="Unassembled WGS sequence"/>
</dbReference>
<keyword evidence="1" id="KW-0812">Transmembrane</keyword>
<evidence type="ECO:0000256" key="1">
    <source>
        <dbReference type="SAM" id="Phobius"/>
    </source>
</evidence>